<comment type="caution">
    <text evidence="2">The sequence shown here is derived from an EMBL/GenBank/DDBJ whole genome shotgun (WGS) entry which is preliminary data.</text>
</comment>
<dbReference type="Gene3D" id="3.60.21.10">
    <property type="match status" value="1"/>
</dbReference>
<evidence type="ECO:0000313" key="3">
    <source>
        <dbReference type="Proteomes" id="UP000318431"/>
    </source>
</evidence>
<keyword evidence="3" id="KW-1185">Reference proteome</keyword>
<sequence>MRLLVLSDLHLEVWRDFAPRFDIGTSRPDAVVLAGDIHTKARAPAWAAQTFPDTPVLYVSGNHEFYGEAVDQMGDAIRVECEKHSNVHYLDCDEYILQGIRFLGVTLWTDFLLFGPDVKRDVMVDAGNVMNDYQRIRVASAGYRKLRPLDTAQLHAEQRSWLKDKLSEPFPGPTVVITHMAPSRQSVAPEYASDPVSGAFASDLDQLVRQAALWIHGHTHTSFDYLVGECRVVANPLGYMMRGGHAENDDFDPNFIVELSRQSPR</sequence>
<reference evidence="2 3" key="1">
    <citation type="journal article" date="2015" name="Stand. Genomic Sci.">
        <title>Genomic Encyclopedia of Bacterial and Archaeal Type Strains, Phase III: the genomes of soil and plant-associated and newly described type strains.</title>
        <authorList>
            <person name="Whitman W.B."/>
            <person name="Woyke T."/>
            <person name="Klenk H.P."/>
            <person name="Zhou Y."/>
            <person name="Lilburn T.G."/>
            <person name="Beck B.J."/>
            <person name="De Vos P."/>
            <person name="Vandamme P."/>
            <person name="Eisen J.A."/>
            <person name="Garrity G."/>
            <person name="Hugenholtz P."/>
            <person name="Kyrpides N.C."/>
        </authorList>
    </citation>
    <scope>NUCLEOTIDE SEQUENCE [LARGE SCALE GENOMIC DNA]</scope>
    <source>
        <strain evidence="2 3">CGMCC 1.10822</strain>
    </source>
</reference>
<evidence type="ECO:0000313" key="2">
    <source>
        <dbReference type="EMBL" id="TWI69126.1"/>
    </source>
</evidence>
<accession>A0A562RL11</accession>
<name>A0A562RL11_9BURK</name>
<gene>
    <name evidence="2" type="ORF">IP91_00192</name>
</gene>
<dbReference type="EMBL" id="VLLB01000001">
    <property type="protein sequence ID" value="TWI69126.1"/>
    <property type="molecule type" value="Genomic_DNA"/>
</dbReference>
<dbReference type="PANTHER" id="PTHR37844">
    <property type="entry name" value="SER/THR PROTEIN PHOSPHATASE SUPERFAMILY (AFU_ORTHOLOGUE AFUA_1G14840)"/>
    <property type="match status" value="1"/>
</dbReference>
<dbReference type="Proteomes" id="UP000318431">
    <property type="component" value="Unassembled WGS sequence"/>
</dbReference>
<evidence type="ECO:0000259" key="1">
    <source>
        <dbReference type="Pfam" id="PF00149"/>
    </source>
</evidence>
<feature type="domain" description="Calcineurin-like phosphoesterase" evidence="1">
    <location>
        <begin position="1"/>
        <end position="221"/>
    </location>
</feature>
<dbReference type="AlphaFoldDB" id="A0A562RL11"/>
<organism evidence="2 3">
    <name type="scientific">Pseudoduganella lurida</name>
    <dbReference type="NCBI Taxonomy" id="1036180"/>
    <lineage>
        <taxon>Bacteria</taxon>
        <taxon>Pseudomonadati</taxon>
        <taxon>Pseudomonadota</taxon>
        <taxon>Betaproteobacteria</taxon>
        <taxon>Burkholderiales</taxon>
        <taxon>Oxalobacteraceae</taxon>
        <taxon>Telluria group</taxon>
        <taxon>Pseudoduganella</taxon>
    </lineage>
</organism>
<dbReference type="GO" id="GO:0016787">
    <property type="term" value="F:hydrolase activity"/>
    <property type="evidence" value="ECO:0007669"/>
    <property type="project" value="InterPro"/>
</dbReference>
<dbReference type="InterPro" id="IPR004843">
    <property type="entry name" value="Calcineurin-like_PHP"/>
</dbReference>
<dbReference type="CDD" id="cd07404">
    <property type="entry name" value="MPP_MS158"/>
    <property type="match status" value="1"/>
</dbReference>
<protein>
    <submittedName>
        <fullName evidence="2">Calcineurin-like phosphoesterase family protein</fullName>
    </submittedName>
</protein>
<dbReference type="SUPFAM" id="SSF56300">
    <property type="entry name" value="Metallo-dependent phosphatases"/>
    <property type="match status" value="1"/>
</dbReference>
<dbReference type="InterPro" id="IPR029052">
    <property type="entry name" value="Metallo-depent_PP-like"/>
</dbReference>
<dbReference type="OrthoDB" id="356681at2"/>
<dbReference type="RefSeq" id="WP_145646861.1">
    <property type="nucleotide sequence ID" value="NZ_VLLB01000001.1"/>
</dbReference>
<dbReference type="Pfam" id="PF00149">
    <property type="entry name" value="Metallophos"/>
    <property type="match status" value="1"/>
</dbReference>
<proteinExistence type="predicted"/>
<dbReference type="PANTHER" id="PTHR37844:SF2">
    <property type="entry name" value="SER_THR PROTEIN PHOSPHATASE SUPERFAMILY (AFU_ORTHOLOGUE AFUA_1G14840)"/>
    <property type="match status" value="1"/>
</dbReference>